<reference evidence="1 2" key="1">
    <citation type="submission" date="2014-12" db="EMBL/GenBank/DDBJ databases">
        <title>Genome assembly of Enhygromyxa salina DSM 15201.</title>
        <authorList>
            <person name="Sharma G."/>
            <person name="Subramanian S."/>
        </authorList>
    </citation>
    <scope>NUCLEOTIDE SEQUENCE [LARGE SCALE GENOMIC DNA]</scope>
    <source>
        <strain evidence="1 2">DSM 15201</strain>
    </source>
</reference>
<dbReference type="SUPFAM" id="SSF53300">
    <property type="entry name" value="vWA-like"/>
    <property type="match status" value="1"/>
</dbReference>
<sequence>MSDPPMSTRTKSIRTGAWQQRLSVALLLTFMLGMLTHARDSEARLDPFYIVTGQSYGTVIPRVLFVLDTSGSMGFEQPWPDQKCTWDGCESDGPGESRVHAARKVINDVVTHAAGSADFALMSFGMARPPQTSDDLPYECYSWDSKKWYRFTWVAYANQPYGNVWKPLTNIFGGQGTWMLCGDNRPFPYLRHDDLGGFSLPNNSQEVLSDEPLYKTKADYNKFKSSANYSRDVQFFPRFIGRRANLNCNDDKQKAIVTASWGDWGNTENSKLSNICGRDFYYWPYVDGNPGYSYYSAYSLNDMWHVECDDDGYCYSTNSQTHRLGVNRRFYDDGATLYVPFYSKAVLSSNEVAAADKGPLDSNDASVMFDGLTSENHLGGIDVSGGTPWRVAIGNVDWQVKQTQNGLEAKPATPKSNAAFSHTTVASYLAFLTTVADEDVCRPTMAILVTDGQPDPWASQGGTELYSRLAKLRKVLGAKVYLVGFGQGSWNNPLAWERMHHMACAAAGANSTLAPCNGTNDYDWDTCRDPEDPEDGCAWLADDSEELAEALSSIIDGVIETEVPAGAPTVATEFQAADPNSPNSDTTAVQTTIEAWTQTPAWRGHVTRGACTDEDPDNPGELASYCKDAAQLPIETGETESFGPCPLGRIWDAGECLAQTEWSDRRLYTHDFDNNLVRIAEAGEPTDAFVNIVKTLNAKGKLEPALTPGKETQEIAAMVNLLLGRNGPQGWKLPGLPRSAPLLIRRVARYNGQYLPTVGIRDPHCAGRRNVVGDNIPASLEAFSSEAWALESGGGFGDHYDYAEAVIVGDDTGLVHGFHYDSGNELFGFLPLALINNSRVLSLGKPSQFGQPDGLGAHVYGVASSVNAGWAWDEQAKVWRHLAVFGLGPGGSELVTLDVSHMGRLQDDEPIEVVWTSSTSALAQDYAQTLGETWSKPALAYAVPNDSMSLEPTAYLVFGSGYRNGAGDERRGRVAWMVDAITGQAVTAKAYMPSPQAGTTYDTLDDVTAASNIAVTSHCLSRYWGEMQEAYWVDSAGRLYRWDLGADLSDPKEFSHVADSQGPWPVDPQGFAVASAATRFPACQGKGEFSCNVKPIAPGTSKGDVFSFSPAVAANNRIDDIDDPGGVLAKGDRDQFLVALISGSPNDQVIDPGEEESDFHSSLYMLVDDHRVTPSAGLEIPGGGALTSPGAHPKFMRLALNQIERTRHVEYADGTVEDQTRPFSKRARPIRAPLIYVTGVADGTDQVDASLYYVSFMIYEPGDSLCDPRWYDDDTGEWSFDEGATYEVTFRVAVGGDEAFDFNNGFVLPSDPDDGFGTGGALASPVVRQLDSCPDGNCGPILEAPKSSPCDPNQDAPMVGGSISIQTGYSELRGFTPLELPL</sequence>
<proteinExistence type="predicted"/>
<dbReference type="InterPro" id="IPR036465">
    <property type="entry name" value="vWFA_dom_sf"/>
</dbReference>
<dbReference type="Proteomes" id="UP000031599">
    <property type="component" value="Unassembled WGS sequence"/>
</dbReference>
<comment type="caution">
    <text evidence="1">The sequence shown here is derived from an EMBL/GenBank/DDBJ whole genome shotgun (WGS) entry which is preliminary data.</text>
</comment>
<organism evidence="1 2">
    <name type="scientific">Enhygromyxa salina</name>
    <dbReference type="NCBI Taxonomy" id="215803"/>
    <lineage>
        <taxon>Bacteria</taxon>
        <taxon>Pseudomonadati</taxon>
        <taxon>Myxococcota</taxon>
        <taxon>Polyangia</taxon>
        <taxon>Nannocystales</taxon>
        <taxon>Nannocystaceae</taxon>
        <taxon>Enhygromyxa</taxon>
    </lineage>
</organism>
<evidence type="ECO:0000313" key="2">
    <source>
        <dbReference type="Proteomes" id="UP000031599"/>
    </source>
</evidence>
<gene>
    <name evidence="1" type="ORF">DB30_00019</name>
</gene>
<protein>
    <submittedName>
        <fullName evidence="1">Type IV fimbrial biogenesis protein PilY1</fullName>
    </submittedName>
</protein>
<accession>A0A0C2DDI6</accession>
<evidence type="ECO:0000313" key="1">
    <source>
        <dbReference type="EMBL" id="KIG19510.1"/>
    </source>
</evidence>
<name>A0A0C2DDI6_9BACT</name>
<dbReference type="EMBL" id="JMCC02000001">
    <property type="protein sequence ID" value="KIG19510.1"/>
    <property type="molecule type" value="Genomic_DNA"/>
</dbReference>